<reference evidence="6 7" key="1">
    <citation type="submission" date="2013-10" db="EMBL/GenBank/DDBJ databases">
        <title>Salinisphaera orenii MK-B5 Genome Sequencing.</title>
        <authorList>
            <person name="Lai Q."/>
            <person name="Li C."/>
            <person name="Shao Z."/>
        </authorList>
    </citation>
    <scope>NUCLEOTIDE SEQUENCE [LARGE SCALE GENOMIC DNA]</scope>
    <source>
        <strain evidence="6 7">MK-B5</strain>
    </source>
</reference>
<evidence type="ECO:0000313" key="6">
    <source>
        <dbReference type="EMBL" id="ROO24524.1"/>
    </source>
</evidence>
<comment type="caution">
    <text evidence="6">The sequence shown here is derived from an EMBL/GenBank/DDBJ whole genome shotgun (WGS) entry which is preliminary data.</text>
</comment>
<comment type="similarity">
    <text evidence="1">Belongs to the nitronate monooxygenase family. NMO class I subfamily.</text>
</comment>
<dbReference type="Gene3D" id="3.20.20.70">
    <property type="entry name" value="Aldolase class I"/>
    <property type="match status" value="1"/>
</dbReference>
<dbReference type="PANTHER" id="PTHR42747">
    <property type="entry name" value="NITRONATE MONOOXYGENASE-RELATED"/>
    <property type="match status" value="1"/>
</dbReference>
<keyword evidence="5" id="KW-0503">Monooxygenase</keyword>
<keyword evidence="4" id="KW-0560">Oxidoreductase</keyword>
<keyword evidence="7" id="KW-1185">Reference proteome</keyword>
<dbReference type="Proteomes" id="UP000283993">
    <property type="component" value="Unassembled WGS sequence"/>
</dbReference>
<dbReference type="AlphaFoldDB" id="A0A423PG06"/>
<dbReference type="GO" id="GO:0051213">
    <property type="term" value="F:dioxygenase activity"/>
    <property type="evidence" value="ECO:0007669"/>
    <property type="project" value="UniProtKB-KW"/>
</dbReference>
<sequence>MTNPQQSATTHAGGALPGMLNDTLALPAVAAPMFILSGPELVIAQCKAGVVGSFPALNARPESELAIWLTRIEDALEQARTEDPSARIAPYAVNLICHPSNERLEHDLAICAEHEVPIVITSLSAPERVVPSVHAYGGLVFHDVISTRHAHKAIAAGVDGLILVSAGAGGHAGTLSPFAFVSEVRSFFDGPILLSGAITQGRQILAARALGADLAYLGSFFITAREANAASDYQQMVLNAEAADIVYTDLFSGVHANYLAPSIRAAGLDPVDLPAGDKAQLRVAEHGTKQIKAWRDVWSAGHGVGTIIETAPANVLIERLIDEYRQALSEVRAL</sequence>
<dbReference type="SUPFAM" id="SSF51412">
    <property type="entry name" value="Inosine monophosphate dehydrogenase (IMPDH)"/>
    <property type="match status" value="1"/>
</dbReference>
<dbReference type="EMBL" id="AYKH01000042">
    <property type="protein sequence ID" value="ROO24524.1"/>
    <property type="molecule type" value="Genomic_DNA"/>
</dbReference>
<name>A0A423PG06_9GAMM</name>
<proteinExistence type="inferred from homology"/>
<protein>
    <submittedName>
        <fullName evidence="6">2-nitropropane dioxygenase</fullName>
    </submittedName>
</protein>
<dbReference type="CDD" id="cd04730">
    <property type="entry name" value="NPD_like"/>
    <property type="match status" value="1"/>
</dbReference>
<keyword evidence="6" id="KW-0223">Dioxygenase</keyword>
<dbReference type="Pfam" id="PF03060">
    <property type="entry name" value="NMO"/>
    <property type="match status" value="1"/>
</dbReference>
<evidence type="ECO:0000313" key="7">
    <source>
        <dbReference type="Proteomes" id="UP000283993"/>
    </source>
</evidence>
<evidence type="ECO:0000256" key="2">
    <source>
        <dbReference type="ARBA" id="ARBA00022630"/>
    </source>
</evidence>
<dbReference type="InterPro" id="IPR013785">
    <property type="entry name" value="Aldolase_TIM"/>
</dbReference>
<organism evidence="6 7">
    <name type="scientific">Salinisphaera orenii MK-B5</name>
    <dbReference type="NCBI Taxonomy" id="856730"/>
    <lineage>
        <taxon>Bacteria</taxon>
        <taxon>Pseudomonadati</taxon>
        <taxon>Pseudomonadota</taxon>
        <taxon>Gammaproteobacteria</taxon>
        <taxon>Salinisphaerales</taxon>
        <taxon>Salinisphaeraceae</taxon>
        <taxon>Salinisphaera</taxon>
    </lineage>
</organism>
<evidence type="ECO:0000256" key="1">
    <source>
        <dbReference type="ARBA" id="ARBA00009881"/>
    </source>
</evidence>
<dbReference type="InterPro" id="IPR004136">
    <property type="entry name" value="NMO"/>
</dbReference>
<gene>
    <name evidence="6" type="ORF">SAOR_15145</name>
</gene>
<dbReference type="FunFam" id="3.20.20.70:FF:000210">
    <property type="entry name" value="2-nitropropane dioxygenase"/>
    <property type="match status" value="1"/>
</dbReference>
<dbReference type="RefSeq" id="WP_185015719.1">
    <property type="nucleotide sequence ID" value="NZ_AYKH01000042.1"/>
</dbReference>
<dbReference type="PANTHER" id="PTHR42747:SF4">
    <property type="entry name" value="BLR1330 PROTEIN"/>
    <property type="match status" value="1"/>
</dbReference>
<evidence type="ECO:0000256" key="5">
    <source>
        <dbReference type="ARBA" id="ARBA00023033"/>
    </source>
</evidence>
<evidence type="ECO:0000256" key="3">
    <source>
        <dbReference type="ARBA" id="ARBA00022643"/>
    </source>
</evidence>
<accession>A0A423PG06</accession>
<keyword evidence="3" id="KW-0288">FMN</keyword>
<evidence type="ECO:0000256" key="4">
    <source>
        <dbReference type="ARBA" id="ARBA00023002"/>
    </source>
</evidence>
<dbReference type="GO" id="GO:0018580">
    <property type="term" value="F:nitronate monooxygenase activity"/>
    <property type="evidence" value="ECO:0007669"/>
    <property type="project" value="InterPro"/>
</dbReference>
<keyword evidence="2" id="KW-0285">Flavoprotein</keyword>